<name>A0ABU0X7Y8_9PSEU</name>
<evidence type="ECO:0000259" key="1">
    <source>
        <dbReference type="PROSITE" id="PS50995"/>
    </source>
</evidence>
<reference evidence="2 3" key="1">
    <citation type="submission" date="2017-06" db="EMBL/GenBank/DDBJ databases">
        <title>Cultured bacterium strain Saccharothrix yanglingensis Hhs.015.</title>
        <authorList>
            <person name="Xia Y."/>
        </authorList>
    </citation>
    <scope>NUCLEOTIDE SEQUENCE [LARGE SCALE GENOMIC DNA]</scope>
    <source>
        <strain evidence="2 3">Hhs.015</strain>
    </source>
</reference>
<dbReference type="InterPro" id="IPR036390">
    <property type="entry name" value="WH_DNA-bd_sf"/>
</dbReference>
<dbReference type="Proteomes" id="UP001225605">
    <property type="component" value="Unassembled WGS sequence"/>
</dbReference>
<dbReference type="InterPro" id="IPR000835">
    <property type="entry name" value="HTH_MarR-typ"/>
</dbReference>
<dbReference type="SMART" id="SM00347">
    <property type="entry name" value="HTH_MARR"/>
    <property type="match status" value="1"/>
</dbReference>
<keyword evidence="3" id="KW-1185">Reference proteome</keyword>
<dbReference type="PANTHER" id="PTHR33164:SF94">
    <property type="entry name" value="TRANSCRIPTIONAL REGULATORY PROTEIN-RELATED"/>
    <property type="match status" value="1"/>
</dbReference>
<dbReference type="Pfam" id="PF01047">
    <property type="entry name" value="MarR"/>
    <property type="match status" value="1"/>
</dbReference>
<comment type="caution">
    <text evidence="2">The sequence shown here is derived from an EMBL/GenBank/DDBJ whole genome shotgun (WGS) entry which is preliminary data.</text>
</comment>
<evidence type="ECO:0000313" key="2">
    <source>
        <dbReference type="EMBL" id="MDQ2588249.1"/>
    </source>
</evidence>
<dbReference type="RefSeq" id="WP_306749891.1">
    <property type="nucleotide sequence ID" value="NZ_NSDM01000017.1"/>
</dbReference>
<organism evidence="2 3">
    <name type="scientific">Saccharothrix yanglingensis</name>
    <dbReference type="NCBI Taxonomy" id="659496"/>
    <lineage>
        <taxon>Bacteria</taxon>
        <taxon>Bacillati</taxon>
        <taxon>Actinomycetota</taxon>
        <taxon>Actinomycetes</taxon>
        <taxon>Pseudonocardiales</taxon>
        <taxon>Pseudonocardiaceae</taxon>
        <taxon>Saccharothrix</taxon>
    </lineage>
</organism>
<dbReference type="SUPFAM" id="SSF46785">
    <property type="entry name" value="Winged helix' DNA-binding domain"/>
    <property type="match status" value="1"/>
</dbReference>
<protein>
    <submittedName>
        <fullName evidence="2">MarR family transcriptional regulator</fullName>
    </submittedName>
</protein>
<feature type="domain" description="HTH marR-type" evidence="1">
    <location>
        <begin position="9"/>
        <end position="144"/>
    </location>
</feature>
<evidence type="ECO:0000313" key="3">
    <source>
        <dbReference type="Proteomes" id="UP001225605"/>
    </source>
</evidence>
<dbReference type="EMBL" id="NSDM01000017">
    <property type="protein sequence ID" value="MDQ2588249.1"/>
    <property type="molecule type" value="Genomic_DNA"/>
</dbReference>
<dbReference type="PANTHER" id="PTHR33164">
    <property type="entry name" value="TRANSCRIPTIONAL REGULATOR, MARR FAMILY"/>
    <property type="match status" value="1"/>
</dbReference>
<sequence>MATDDQQHPDDPAAAVERAADVLAALWAASQHVLETRVSASQFQALTVIARHGKVNLNGLAEAMGAIPSSASRLCDRLQAAGFVARSESSHSRREVELTLTRSGRALMAEVGRLRRQEITRILAAMSPADRMHLLVGLTGFARAAGSDADDSRERPA</sequence>
<dbReference type="PROSITE" id="PS50995">
    <property type="entry name" value="HTH_MARR_2"/>
    <property type="match status" value="1"/>
</dbReference>
<dbReference type="InterPro" id="IPR036388">
    <property type="entry name" value="WH-like_DNA-bd_sf"/>
</dbReference>
<proteinExistence type="predicted"/>
<dbReference type="Gene3D" id="1.10.10.10">
    <property type="entry name" value="Winged helix-like DNA-binding domain superfamily/Winged helix DNA-binding domain"/>
    <property type="match status" value="1"/>
</dbReference>
<gene>
    <name evidence="2" type="ORF">CKY47_30645</name>
</gene>
<dbReference type="InterPro" id="IPR039422">
    <property type="entry name" value="MarR/SlyA-like"/>
</dbReference>
<accession>A0ABU0X7Y8</accession>